<dbReference type="InterPro" id="IPR016084">
    <property type="entry name" value="Haem_Oase-like_multi-hlx"/>
</dbReference>
<keyword evidence="7" id="KW-0809">Transit peptide</keyword>
<dbReference type="SUPFAM" id="SSF48613">
    <property type="entry name" value="Heme oxygenase-like"/>
    <property type="match status" value="1"/>
</dbReference>
<evidence type="ECO:0000256" key="10">
    <source>
        <dbReference type="SAM" id="MobiDB-lite"/>
    </source>
</evidence>
<keyword evidence="4" id="KW-0349">Heme</keyword>
<evidence type="ECO:0000256" key="7">
    <source>
        <dbReference type="ARBA" id="ARBA00022946"/>
    </source>
</evidence>
<comment type="subcellular location">
    <subcellularLocation>
        <location evidence="1">Plastid</location>
        <location evidence="1">Chloroplast</location>
    </subcellularLocation>
</comment>
<dbReference type="Pfam" id="PF01126">
    <property type="entry name" value="Heme_oxygenase"/>
    <property type="match status" value="1"/>
</dbReference>
<dbReference type="InterPro" id="IPR016951">
    <property type="entry name" value="Haem_Oase_decyc_pln"/>
</dbReference>
<evidence type="ECO:0000313" key="11">
    <source>
        <dbReference type="EMBL" id="GMI31415.1"/>
    </source>
</evidence>
<feature type="region of interest" description="Disordered" evidence="10">
    <location>
        <begin position="1"/>
        <end position="22"/>
    </location>
</feature>
<dbReference type="PANTHER" id="PTHR35703:SF2">
    <property type="entry name" value="HEME OXYGENASE 1, CHLOROPLASTIC-RELATED"/>
    <property type="match status" value="1"/>
</dbReference>
<evidence type="ECO:0000313" key="12">
    <source>
        <dbReference type="Proteomes" id="UP001165065"/>
    </source>
</evidence>
<gene>
    <name evidence="11" type="ORF">TrCOL_g844</name>
</gene>
<dbReference type="GO" id="GO:0004392">
    <property type="term" value="F:heme oxygenase (decyclizing) activity"/>
    <property type="evidence" value="ECO:0007669"/>
    <property type="project" value="InterPro"/>
</dbReference>
<proteinExistence type="predicted"/>
<reference evidence="12" key="1">
    <citation type="journal article" date="2023" name="Commun. Biol.">
        <title>Genome analysis of Parmales, the sister group of diatoms, reveals the evolutionary specialization of diatoms from phago-mixotrophs to photoautotrophs.</title>
        <authorList>
            <person name="Ban H."/>
            <person name="Sato S."/>
            <person name="Yoshikawa S."/>
            <person name="Yamada K."/>
            <person name="Nakamura Y."/>
            <person name="Ichinomiya M."/>
            <person name="Sato N."/>
            <person name="Blanc-Mathieu R."/>
            <person name="Endo H."/>
            <person name="Kuwata A."/>
            <person name="Ogata H."/>
        </authorList>
    </citation>
    <scope>NUCLEOTIDE SEQUENCE [LARGE SCALE GENOMIC DNA]</scope>
</reference>
<dbReference type="EMBL" id="BRYA01000008">
    <property type="protein sequence ID" value="GMI31415.1"/>
    <property type="molecule type" value="Genomic_DNA"/>
</dbReference>
<sequence length="212" mass="24323">MALHTRDQAPREGKAPAQRPVSNWKPGRGEYLLFLRDSFEVYEAFEDIINDTKDFEALRDTGLERTSALKKDFQWFKSQYNIQTPQCGQPGEAYATFLRNLAKEGEAEVGGESSASNWKPKFICHYYNHYFAHTAGGRMIGKKMGDMLLDSHTLEFYKWESCDVRKAMEAVKGTIDEMAEGWGEEEREECLRETKNTFKYAGGLLSYMRGPV</sequence>
<evidence type="ECO:0000256" key="3">
    <source>
        <dbReference type="ARBA" id="ARBA00022531"/>
    </source>
</evidence>
<keyword evidence="5" id="KW-0934">Plastid</keyword>
<accession>A0A9W7G451</accession>
<evidence type="ECO:0000256" key="9">
    <source>
        <dbReference type="ARBA" id="ARBA00023004"/>
    </source>
</evidence>
<comment type="caution">
    <text evidence="11">The sequence shown here is derived from an EMBL/GenBank/DDBJ whole genome shotgun (WGS) entry which is preliminary data.</text>
</comment>
<dbReference type="OrthoDB" id="652091at2759"/>
<organism evidence="11 12">
    <name type="scientific">Triparma columacea</name>
    <dbReference type="NCBI Taxonomy" id="722753"/>
    <lineage>
        <taxon>Eukaryota</taxon>
        <taxon>Sar</taxon>
        <taxon>Stramenopiles</taxon>
        <taxon>Ochrophyta</taxon>
        <taxon>Bolidophyceae</taxon>
        <taxon>Parmales</taxon>
        <taxon>Triparmaceae</taxon>
        <taxon>Triparma</taxon>
    </lineage>
</organism>
<dbReference type="Gene3D" id="1.20.910.10">
    <property type="entry name" value="Heme oxygenase-like"/>
    <property type="match status" value="1"/>
</dbReference>
<dbReference type="GO" id="GO:0046872">
    <property type="term" value="F:metal ion binding"/>
    <property type="evidence" value="ECO:0007669"/>
    <property type="project" value="UniProtKB-KW"/>
</dbReference>
<keyword evidence="2" id="KW-0150">Chloroplast</keyword>
<keyword evidence="9" id="KW-0408">Iron</keyword>
<evidence type="ECO:0000256" key="5">
    <source>
        <dbReference type="ARBA" id="ARBA00022640"/>
    </source>
</evidence>
<evidence type="ECO:0000256" key="4">
    <source>
        <dbReference type="ARBA" id="ARBA00022617"/>
    </source>
</evidence>
<evidence type="ECO:0000256" key="2">
    <source>
        <dbReference type="ARBA" id="ARBA00022528"/>
    </source>
</evidence>
<evidence type="ECO:0000256" key="8">
    <source>
        <dbReference type="ARBA" id="ARBA00023002"/>
    </source>
</evidence>
<evidence type="ECO:0000256" key="6">
    <source>
        <dbReference type="ARBA" id="ARBA00022723"/>
    </source>
</evidence>
<name>A0A9W7G451_9STRA</name>
<dbReference type="GO" id="GO:0015979">
    <property type="term" value="P:photosynthesis"/>
    <property type="evidence" value="ECO:0007669"/>
    <property type="project" value="UniProtKB-KW"/>
</dbReference>
<keyword evidence="8" id="KW-0560">Oxidoreductase</keyword>
<dbReference type="PANTHER" id="PTHR35703">
    <property type="entry name" value="HEME OXYGENASE 1, CHLOROPLASTIC-RELATED"/>
    <property type="match status" value="1"/>
</dbReference>
<protein>
    <recommendedName>
        <fullName evidence="13">Heme oxygenase</fullName>
    </recommendedName>
</protein>
<evidence type="ECO:0000256" key="1">
    <source>
        <dbReference type="ARBA" id="ARBA00004229"/>
    </source>
</evidence>
<dbReference type="InterPro" id="IPR002051">
    <property type="entry name" value="Haem_Oase"/>
</dbReference>
<dbReference type="InterPro" id="IPR016053">
    <property type="entry name" value="Haem_Oase-like"/>
</dbReference>
<feature type="compositionally biased region" description="Basic and acidic residues" evidence="10">
    <location>
        <begin position="1"/>
        <end position="14"/>
    </location>
</feature>
<keyword evidence="3" id="KW-0602">Photosynthesis</keyword>
<dbReference type="Proteomes" id="UP001165065">
    <property type="component" value="Unassembled WGS sequence"/>
</dbReference>
<dbReference type="CDD" id="cd19165">
    <property type="entry name" value="HemeO"/>
    <property type="match status" value="1"/>
</dbReference>
<evidence type="ECO:0008006" key="13">
    <source>
        <dbReference type="Google" id="ProtNLM"/>
    </source>
</evidence>
<dbReference type="GO" id="GO:0006788">
    <property type="term" value="P:heme oxidation"/>
    <property type="evidence" value="ECO:0007669"/>
    <property type="project" value="InterPro"/>
</dbReference>
<dbReference type="GO" id="GO:0009507">
    <property type="term" value="C:chloroplast"/>
    <property type="evidence" value="ECO:0007669"/>
    <property type="project" value="UniProtKB-SubCell"/>
</dbReference>
<dbReference type="AlphaFoldDB" id="A0A9W7G451"/>
<keyword evidence="12" id="KW-1185">Reference proteome</keyword>
<keyword evidence="6" id="KW-0479">Metal-binding</keyword>